<dbReference type="CDD" id="cd05930">
    <property type="entry name" value="A_NRPS"/>
    <property type="match status" value="1"/>
</dbReference>
<dbReference type="Pfam" id="PF13193">
    <property type="entry name" value="AMP-binding_C"/>
    <property type="match status" value="1"/>
</dbReference>
<organism evidence="3 4">
    <name type="scientific">Catenibacillus scindens</name>
    <dbReference type="NCBI Taxonomy" id="673271"/>
    <lineage>
        <taxon>Bacteria</taxon>
        <taxon>Bacillati</taxon>
        <taxon>Bacillota</taxon>
        <taxon>Clostridia</taxon>
        <taxon>Lachnospirales</taxon>
        <taxon>Lachnospiraceae</taxon>
        <taxon>Catenibacillus</taxon>
    </lineage>
</organism>
<dbReference type="RefSeq" id="WP_183774278.1">
    <property type="nucleotide sequence ID" value="NZ_JACHFW010000008.1"/>
</dbReference>
<dbReference type="InterPro" id="IPR045851">
    <property type="entry name" value="AMP-bd_C_sf"/>
</dbReference>
<evidence type="ECO:0000313" key="3">
    <source>
        <dbReference type="EMBL" id="MBB5265003.1"/>
    </source>
</evidence>
<gene>
    <name evidence="3" type="ORF">HNP82_002142</name>
</gene>
<feature type="domain" description="AMP-dependent synthetase/ligase" evidence="1">
    <location>
        <begin position="11"/>
        <end position="366"/>
    </location>
</feature>
<dbReference type="SUPFAM" id="SSF56801">
    <property type="entry name" value="Acetyl-CoA synthetase-like"/>
    <property type="match status" value="1"/>
</dbReference>
<dbReference type="GO" id="GO:0044550">
    <property type="term" value="P:secondary metabolite biosynthetic process"/>
    <property type="evidence" value="ECO:0007669"/>
    <property type="project" value="TreeGrafter"/>
</dbReference>
<dbReference type="PROSITE" id="PS00455">
    <property type="entry name" value="AMP_BINDING"/>
    <property type="match status" value="1"/>
</dbReference>
<dbReference type="Pfam" id="PF00501">
    <property type="entry name" value="AMP-binding"/>
    <property type="match status" value="1"/>
</dbReference>
<dbReference type="GO" id="GO:0031177">
    <property type="term" value="F:phosphopantetheine binding"/>
    <property type="evidence" value="ECO:0007669"/>
    <property type="project" value="TreeGrafter"/>
</dbReference>
<evidence type="ECO:0000259" key="1">
    <source>
        <dbReference type="Pfam" id="PF00501"/>
    </source>
</evidence>
<evidence type="ECO:0000259" key="2">
    <source>
        <dbReference type="Pfam" id="PF13193"/>
    </source>
</evidence>
<keyword evidence="4" id="KW-1185">Reference proteome</keyword>
<dbReference type="PANTHER" id="PTHR45527">
    <property type="entry name" value="NONRIBOSOMAL PEPTIDE SYNTHETASE"/>
    <property type="match status" value="1"/>
</dbReference>
<dbReference type="AlphaFoldDB" id="A0A7W8HAW3"/>
<name>A0A7W8HAW3_9FIRM</name>
<sequence>MTKNYLILDILEKTARRRPEKNGVIDAWGSCTYRQLAGMSQRVGSGLLNWVDPGKPVGIFMEKGINALTAFFGSVYAGGCYVMLSPQLPAPRLAQMAHVLELKVVIADDQTWEKASEIFSGQKIFNINDLKAETENQKGLALIRKNMLDTDPLYIMFTSGSSGVPKGVAVSHRSVMDFIDTFTGLFHISASDVIGNQAPFDFDVSVKDIYSAVKTGAKLVIIPRRLFSNPSGLLDFICSHKVTTMIWAVSALCLVTTFHGLDYKIPETVDKIMFSGEVMPWKHLKSWMDHLPDTVFVNLYGPTEITCNCTYHVVERNRDYSRGLPIGRPFPNKGVFLLDEQNREIKEAGKVGEICVRGTDLALGYFNAHEATKKSFVQNPLNKAYPETIYRTGDLGCLDDFFDIYFCGRKDFQVKYMGHRIELEEIERAIHNVPGVSRCCCVFDEKKSRLYGFYTGTISKGELSVKLKEMLPAFMIPTSLKWVEGMPLTPNGKTDRKALASGII</sequence>
<dbReference type="InterPro" id="IPR010071">
    <property type="entry name" value="AA_adenyl_dom"/>
</dbReference>
<protein>
    <submittedName>
        <fullName evidence="3">Amino acid adenylation domain-containing protein</fullName>
    </submittedName>
</protein>
<dbReference type="InterPro" id="IPR000873">
    <property type="entry name" value="AMP-dep_synth/lig_dom"/>
</dbReference>
<comment type="caution">
    <text evidence="3">The sequence shown here is derived from an EMBL/GenBank/DDBJ whole genome shotgun (WGS) entry which is preliminary data.</text>
</comment>
<feature type="domain" description="AMP-binding enzyme C-terminal" evidence="2">
    <location>
        <begin position="425"/>
        <end position="493"/>
    </location>
</feature>
<dbReference type="Gene3D" id="3.30.300.30">
    <property type="match status" value="1"/>
</dbReference>
<dbReference type="Proteomes" id="UP000543642">
    <property type="component" value="Unassembled WGS sequence"/>
</dbReference>
<dbReference type="NCBIfam" id="TIGR01733">
    <property type="entry name" value="AA-adenyl-dom"/>
    <property type="match status" value="1"/>
</dbReference>
<dbReference type="PANTHER" id="PTHR45527:SF1">
    <property type="entry name" value="FATTY ACID SYNTHASE"/>
    <property type="match status" value="1"/>
</dbReference>
<reference evidence="3 4" key="1">
    <citation type="submission" date="2020-08" db="EMBL/GenBank/DDBJ databases">
        <title>Genomic Encyclopedia of Type Strains, Phase IV (KMG-IV): sequencing the most valuable type-strain genomes for metagenomic binning, comparative biology and taxonomic classification.</title>
        <authorList>
            <person name="Goeker M."/>
        </authorList>
    </citation>
    <scope>NUCLEOTIDE SEQUENCE [LARGE SCALE GENOMIC DNA]</scope>
    <source>
        <strain evidence="3 4">DSM 106146</strain>
    </source>
</reference>
<dbReference type="InterPro" id="IPR020845">
    <property type="entry name" value="AMP-binding_CS"/>
</dbReference>
<dbReference type="Gene3D" id="3.40.50.12780">
    <property type="entry name" value="N-terminal domain of ligase-like"/>
    <property type="match status" value="1"/>
</dbReference>
<evidence type="ECO:0000313" key="4">
    <source>
        <dbReference type="Proteomes" id="UP000543642"/>
    </source>
</evidence>
<dbReference type="EMBL" id="JACHFW010000008">
    <property type="protein sequence ID" value="MBB5265003.1"/>
    <property type="molecule type" value="Genomic_DNA"/>
</dbReference>
<dbReference type="InterPro" id="IPR042099">
    <property type="entry name" value="ANL_N_sf"/>
</dbReference>
<dbReference type="GO" id="GO:0043041">
    <property type="term" value="P:amino acid activation for nonribosomal peptide biosynthetic process"/>
    <property type="evidence" value="ECO:0007669"/>
    <property type="project" value="TreeGrafter"/>
</dbReference>
<dbReference type="InterPro" id="IPR025110">
    <property type="entry name" value="AMP-bd_C"/>
</dbReference>
<dbReference type="GO" id="GO:0005737">
    <property type="term" value="C:cytoplasm"/>
    <property type="evidence" value="ECO:0007669"/>
    <property type="project" value="TreeGrafter"/>
</dbReference>
<proteinExistence type="predicted"/>
<accession>A0A7W8HAW3</accession>